<dbReference type="RefSeq" id="WP_016189764.1">
    <property type="nucleotide sequence ID" value="NZ_CP013970.1"/>
</dbReference>
<dbReference type="STRING" id="65700.SY86_05835"/>
<dbReference type="SUPFAM" id="SSF55331">
    <property type="entry name" value="Tautomerase/MIF"/>
    <property type="match status" value="1"/>
</dbReference>
<accession>A0A0M2K7Z9</accession>
<evidence type="ECO:0000313" key="2">
    <source>
        <dbReference type="EMBL" id="KKF35054.1"/>
    </source>
</evidence>
<dbReference type="EMBL" id="CP013970">
    <property type="protein sequence ID" value="AXF76297.1"/>
    <property type="molecule type" value="Genomic_DNA"/>
</dbReference>
<keyword evidence="3" id="KW-1185">Reference proteome</keyword>
<dbReference type="Gene3D" id="3.30.429.10">
    <property type="entry name" value="Macrophage Migration Inhibitory Factor"/>
    <property type="match status" value="1"/>
</dbReference>
<dbReference type="InterPro" id="IPR014347">
    <property type="entry name" value="Tautomerase/MIF_sf"/>
</dbReference>
<proteinExistence type="predicted"/>
<dbReference type="Proteomes" id="UP000033924">
    <property type="component" value="Unassembled WGS sequence"/>
</dbReference>
<dbReference type="Proteomes" id="UP000264980">
    <property type="component" value="Chromosome"/>
</dbReference>
<evidence type="ECO:0000313" key="1">
    <source>
        <dbReference type="EMBL" id="AXF76297.1"/>
    </source>
</evidence>
<dbReference type="AlphaFoldDB" id="A0A0M2K7Z9"/>
<dbReference type="EMBL" id="JXNU01000003">
    <property type="protein sequence ID" value="KKF35054.1"/>
    <property type="molecule type" value="Genomic_DNA"/>
</dbReference>
<dbReference type="PATRIC" id="fig|65700.7.peg.1473"/>
<reference evidence="1 4" key="2">
    <citation type="submission" date="2016-01" db="EMBL/GenBank/DDBJ databases">
        <authorList>
            <person name="Oliw E.H."/>
        </authorList>
    </citation>
    <scope>NUCLEOTIDE SEQUENCE [LARGE SCALE GENOMIC DNA]</scope>
    <source>
        <strain evidence="1 4">MDcuke</strain>
    </source>
</reference>
<organism evidence="2 3">
    <name type="scientific">Erwinia tracheiphila</name>
    <dbReference type="NCBI Taxonomy" id="65700"/>
    <lineage>
        <taxon>Bacteria</taxon>
        <taxon>Pseudomonadati</taxon>
        <taxon>Pseudomonadota</taxon>
        <taxon>Gammaproteobacteria</taxon>
        <taxon>Enterobacterales</taxon>
        <taxon>Erwiniaceae</taxon>
        <taxon>Erwinia</taxon>
    </lineage>
</organism>
<sequence length="75" mass="8485">MTHVNVSFHQGPEEQVDLNALSSALTEVIIEKPGVDSRFVSVTIEPVAKARWSEQVLEKYINQPNYRVIKPVSYT</sequence>
<evidence type="ECO:0000313" key="4">
    <source>
        <dbReference type="Proteomes" id="UP000264980"/>
    </source>
</evidence>
<protein>
    <submittedName>
        <fullName evidence="2">Uncharacterized protein</fullName>
    </submittedName>
</protein>
<reference evidence="2 3" key="1">
    <citation type="submission" date="2015-01" db="EMBL/GenBank/DDBJ databases">
        <title>Erwinia tracheiphila.</title>
        <authorList>
            <person name="Shapiro L.R."/>
        </authorList>
    </citation>
    <scope>NUCLEOTIDE SEQUENCE [LARGE SCALE GENOMIC DNA]</scope>
    <source>
        <strain evidence="2 3">BuffGH</strain>
    </source>
</reference>
<name>A0A0M2K7Z9_9GAMM</name>
<evidence type="ECO:0000313" key="3">
    <source>
        <dbReference type="Proteomes" id="UP000033924"/>
    </source>
</evidence>
<gene>
    <name evidence="1" type="ORF">AV903_09960</name>
    <name evidence="2" type="ORF">SY86_05835</name>
</gene>